<comment type="pathway">
    <text evidence="2">Amino-sugar metabolism; N-acetylneuraminate degradation; D-fructose 6-phosphate from N-acetylneuraminate: step 5/5.</text>
</comment>
<dbReference type="SUPFAM" id="SSF100950">
    <property type="entry name" value="NagB/RpiA/CoA transferase-like"/>
    <property type="match status" value="1"/>
</dbReference>
<accession>A0ABR9AKY5</accession>
<comment type="function">
    <text evidence="2">Catalyzes the reversible isomerization-deamination of glucosamine 6-phosphate (GlcN6P) to form fructose 6-phosphate (Fru6P) and ammonium ion.</text>
</comment>
<feature type="site" description="Part of the allosteric site" evidence="2">
    <location>
        <position position="151"/>
    </location>
</feature>
<dbReference type="Pfam" id="PF01182">
    <property type="entry name" value="Glucosamine_iso"/>
    <property type="match status" value="1"/>
</dbReference>
<comment type="activity regulation">
    <text evidence="2">Allosterically activated by N-acetylglucosamine 6-phosphate (GlcNAc6P).</text>
</comment>
<dbReference type="Proteomes" id="UP000647133">
    <property type="component" value="Unassembled WGS sequence"/>
</dbReference>
<dbReference type="CDD" id="cd01399">
    <property type="entry name" value="GlcN6P_deaminase"/>
    <property type="match status" value="1"/>
</dbReference>
<comment type="catalytic activity">
    <reaction evidence="2">
        <text>alpha-D-glucosamine 6-phosphate + H2O = beta-D-fructose 6-phosphate + NH4(+)</text>
        <dbReference type="Rhea" id="RHEA:12172"/>
        <dbReference type="ChEBI" id="CHEBI:15377"/>
        <dbReference type="ChEBI" id="CHEBI:28938"/>
        <dbReference type="ChEBI" id="CHEBI:57634"/>
        <dbReference type="ChEBI" id="CHEBI:75989"/>
        <dbReference type="EC" id="3.5.99.6"/>
    </reaction>
</comment>
<feature type="active site" description="Proton acceptor; for enolization step" evidence="2">
    <location>
        <position position="72"/>
    </location>
</feature>
<dbReference type="PROSITE" id="PS01161">
    <property type="entry name" value="GLC_GALNAC_ISOMERASE"/>
    <property type="match status" value="1"/>
</dbReference>
<proteinExistence type="inferred from homology"/>
<dbReference type="NCBIfam" id="TIGR00502">
    <property type="entry name" value="nagB"/>
    <property type="match status" value="1"/>
</dbReference>
<sequence length="276" mass="31270">MRLLIQNNYDLLSKWVADYIADKIKKHQEKHSRPFVLGLPTGSSPIGTYRELIALHKNGQLSFNNVITFNMDEYVDLEETHPESYHSFMYHHFFDHIDIPRENINILDGNCEDLALECSQYEEKIKAVGGIDLFLGGIGTDGHIAFNEPGSSLSSRTRVKTLNTETRQVNSRFFDNDINKVPKLALTVGVGTVMDAKEVVVIVSGHQKARALHKAVEGGVSHMWTLSALQLHNKAMIVCDEDATIDLKVGTYKYFKDIERNNIEPEKGKELDKYLH</sequence>
<dbReference type="EMBL" id="JACYTQ010000003">
    <property type="protein sequence ID" value="MBD8488991.1"/>
    <property type="molecule type" value="Genomic_DNA"/>
</dbReference>
<dbReference type="PANTHER" id="PTHR11280:SF5">
    <property type="entry name" value="GLUCOSAMINE-6-PHOSPHATE ISOMERASE"/>
    <property type="match status" value="1"/>
</dbReference>
<gene>
    <name evidence="2" type="primary">nagB</name>
    <name evidence="4" type="ORF">IFO69_09565</name>
</gene>
<comment type="caution">
    <text evidence="2">Lacks conserved residue(s) required for the propagation of feature annotation.</text>
</comment>
<dbReference type="EC" id="3.5.99.6" evidence="2"/>
<feature type="domain" description="Glucosamine/galactosamine-6-phosphate isomerase" evidence="3">
    <location>
        <begin position="11"/>
        <end position="228"/>
    </location>
</feature>
<feature type="active site" description="For ring-opening step" evidence="2">
    <location>
        <position position="141"/>
    </location>
</feature>
<keyword evidence="2" id="KW-0021">Allosteric enzyme</keyword>
<dbReference type="InterPro" id="IPR006148">
    <property type="entry name" value="Glc/Gal-6P_isomerase"/>
</dbReference>
<dbReference type="GO" id="GO:0004342">
    <property type="term" value="F:glucosamine-6-phosphate deaminase activity"/>
    <property type="evidence" value="ECO:0007669"/>
    <property type="project" value="UniProtKB-EC"/>
</dbReference>
<organism evidence="4 5">
    <name type="scientific">Echinicola arenosa</name>
    <dbReference type="NCBI Taxonomy" id="2774144"/>
    <lineage>
        <taxon>Bacteria</taxon>
        <taxon>Pseudomonadati</taxon>
        <taxon>Bacteroidota</taxon>
        <taxon>Cytophagia</taxon>
        <taxon>Cytophagales</taxon>
        <taxon>Cyclobacteriaceae</taxon>
        <taxon>Echinicola</taxon>
    </lineage>
</organism>
<dbReference type="InterPro" id="IPR018321">
    <property type="entry name" value="Glucosamine6P_isomerase_CS"/>
</dbReference>
<feature type="active site" description="For ring-opening step" evidence="2">
    <location>
        <position position="148"/>
    </location>
</feature>
<keyword evidence="1 2" id="KW-0378">Hydrolase</keyword>
<dbReference type="Gene3D" id="3.40.50.1360">
    <property type="match status" value="1"/>
</dbReference>
<evidence type="ECO:0000256" key="2">
    <source>
        <dbReference type="HAMAP-Rule" id="MF_01241"/>
    </source>
</evidence>
<feature type="site" description="Part of the allosteric site" evidence="2">
    <location>
        <position position="158"/>
    </location>
</feature>
<evidence type="ECO:0000259" key="3">
    <source>
        <dbReference type="Pfam" id="PF01182"/>
    </source>
</evidence>
<dbReference type="RefSeq" id="WP_192009887.1">
    <property type="nucleotide sequence ID" value="NZ_JACYTQ010000003.1"/>
</dbReference>
<dbReference type="InterPro" id="IPR037171">
    <property type="entry name" value="NagB/RpiA_transferase-like"/>
</dbReference>
<dbReference type="HAMAP" id="MF_01241">
    <property type="entry name" value="GlcN6P_deamin"/>
    <property type="match status" value="1"/>
</dbReference>
<evidence type="ECO:0000313" key="4">
    <source>
        <dbReference type="EMBL" id="MBD8488991.1"/>
    </source>
</evidence>
<dbReference type="InterPro" id="IPR004547">
    <property type="entry name" value="Glucosamine6P_isomerase"/>
</dbReference>
<evidence type="ECO:0000313" key="5">
    <source>
        <dbReference type="Proteomes" id="UP000647133"/>
    </source>
</evidence>
<feature type="active site" description="Proton acceptor; for ring-opening step" evidence="2">
    <location>
        <position position="143"/>
    </location>
</feature>
<comment type="caution">
    <text evidence="4">The sequence shown here is derived from an EMBL/GenBank/DDBJ whole genome shotgun (WGS) entry which is preliminary data.</text>
</comment>
<dbReference type="PANTHER" id="PTHR11280">
    <property type="entry name" value="GLUCOSAMINE-6-PHOSPHATE ISOMERASE"/>
    <property type="match status" value="1"/>
</dbReference>
<protein>
    <recommendedName>
        <fullName evidence="2">Glucosamine-6-phosphate deaminase</fullName>
        <ecNumber evidence="2">3.5.99.6</ecNumber>
    </recommendedName>
    <alternativeName>
        <fullName evidence="2">GlcN6P deaminase</fullName>
        <shortName evidence="2">GNPDA</shortName>
    </alternativeName>
    <alternativeName>
        <fullName evidence="2">Glucosamine-6-phosphate isomerase</fullName>
    </alternativeName>
</protein>
<keyword evidence="5" id="KW-1185">Reference proteome</keyword>
<keyword evidence="2" id="KW-0119">Carbohydrate metabolism</keyword>
<reference evidence="4 5" key="1">
    <citation type="submission" date="2020-09" db="EMBL/GenBank/DDBJ databases">
        <title>Echinicola sp. CAU 1574 isolated from sand of Sido Beach.</title>
        <authorList>
            <person name="Kim W."/>
        </authorList>
    </citation>
    <scope>NUCLEOTIDE SEQUENCE [LARGE SCALE GENOMIC DNA]</scope>
    <source>
        <strain evidence="4 5">CAU 1574</strain>
    </source>
</reference>
<feature type="site" description="Part of the allosteric site" evidence="2">
    <location>
        <position position="160"/>
    </location>
</feature>
<feature type="site" description="Part of the allosteric site" evidence="2">
    <location>
        <position position="161"/>
    </location>
</feature>
<name>A0ABR9AKY5_9BACT</name>
<evidence type="ECO:0000256" key="1">
    <source>
        <dbReference type="ARBA" id="ARBA00022801"/>
    </source>
</evidence>
<comment type="similarity">
    <text evidence="2">Belongs to the glucosamine/galactosamine-6-phosphate isomerase family. NagB subfamily.</text>
</comment>